<accession>A0A839EW61</accession>
<proteinExistence type="predicted"/>
<evidence type="ECO:0000313" key="1">
    <source>
        <dbReference type="EMBL" id="MBA8881754.1"/>
    </source>
</evidence>
<dbReference type="Proteomes" id="UP000549052">
    <property type="component" value="Unassembled WGS sequence"/>
</dbReference>
<comment type="caution">
    <text evidence="1">The sequence shown here is derived from an EMBL/GenBank/DDBJ whole genome shotgun (WGS) entry which is preliminary data.</text>
</comment>
<keyword evidence="2" id="KW-1185">Reference proteome</keyword>
<reference evidence="1 2" key="1">
    <citation type="submission" date="2020-07" db="EMBL/GenBank/DDBJ databases">
        <title>Genomic Encyclopedia of Type Strains, Phase IV (KMG-V): Genome sequencing to study the core and pangenomes of soil and plant-associated prokaryotes.</title>
        <authorList>
            <person name="Whitman W."/>
        </authorList>
    </citation>
    <scope>NUCLEOTIDE SEQUENCE [LARGE SCALE GENOMIC DNA]</scope>
    <source>
        <strain evidence="1 2">AN3</strain>
    </source>
</reference>
<gene>
    <name evidence="1" type="ORF">FHW16_005499</name>
</gene>
<protein>
    <submittedName>
        <fullName evidence="1">Uncharacterized protein</fullName>
    </submittedName>
</protein>
<organism evidence="1 2">
    <name type="scientific">Phyllobacterium myrsinacearum</name>
    <dbReference type="NCBI Taxonomy" id="28101"/>
    <lineage>
        <taxon>Bacteria</taxon>
        <taxon>Pseudomonadati</taxon>
        <taxon>Pseudomonadota</taxon>
        <taxon>Alphaproteobacteria</taxon>
        <taxon>Hyphomicrobiales</taxon>
        <taxon>Phyllobacteriaceae</taxon>
        <taxon>Phyllobacterium</taxon>
    </lineage>
</organism>
<dbReference type="EMBL" id="JACGXN010000016">
    <property type="protein sequence ID" value="MBA8881754.1"/>
    <property type="molecule type" value="Genomic_DNA"/>
</dbReference>
<name>A0A839EW61_9HYPH</name>
<evidence type="ECO:0000313" key="2">
    <source>
        <dbReference type="Proteomes" id="UP000549052"/>
    </source>
</evidence>
<dbReference type="AlphaFoldDB" id="A0A839EW61"/>
<dbReference type="RefSeq" id="WP_182552299.1">
    <property type="nucleotide sequence ID" value="NZ_JACGXN010000016.1"/>
</dbReference>
<sequence length="227" mass="27505">MSPLEDDILVWHIVGKPLLEHELELFASKWFDYRELTPLAATRRYIDVYGEIYKRHFAENLDSRAAQYVKPLTVEKVFDGLAQGLRKYKRWFIGFWRGRQVADALGMPYHLYIDLALKFRMRYWNQRHLPQPEHLFGELDVEKIQKRWEEMQSTRLYLSDEPAYIMQNYRGIGHQDDYHEWLMKQAGLRSNPPEFLARFVNDDLLPLEKIENRYDDFMVERVNRYLQ</sequence>